<comment type="caution">
    <text evidence="1">The sequence shown here is derived from an EMBL/GenBank/DDBJ whole genome shotgun (WGS) entry which is preliminary data.</text>
</comment>
<gene>
    <name evidence="1" type="ORF">FJM51_11260</name>
</gene>
<dbReference type="EMBL" id="VFRP01000009">
    <property type="protein sequence ID" value="TPE50825.1"/>
    <property type="molecule type" value="Genomic_DNA"/>
</dbReference>
<proteinExistence type="predicted"/>
<dbReference type="Proteomes" id="UP000319255">
    <property type="component" value="Unassembled WGS sequence"/>
</dbReference>
<evidence type="ECO:0000313" key="2">
    <source>
        <dbReference type="Proteomes" id="UP000319255"/>
    </source>
</evidence>
<dbReference type="RefSeq" id="WP_140454239.1">
    <property type="nucleotide sequence ID" value="NZ_VFRP01000009.1"/>
</dbReference>
<keyword evidence="2" id="KW-1185">Reference proteome</keyword>
<sequence length="61" mass="6710">MIRGFKERDELIELFLSRASGDSWVVQQAIEGVASETPAGESLSSKKILEKIDEIVKCEAA</sequence>
<accession>A0A501WR55</accession>
<reference evidence="1 2" key="1">
    <citation type="submission" date="2019-06" db="EMBL/GenBank/DDBJ databases">
        <title>A novel bacterium of genus Amaricoccus, isolated from marine sediment.</title>
        <authorList>
            <person name="Huang H."/>
            <person name="Mo K."/>
            <person name="Hu Y."/>
        </authorList>
    </citation>
    <scope>NUCLEOTIDE SEQUENCE [LARGE SCALE GENOMIC DNA]</scope>
    <source>
        <strain evidence="1 2">HB172011</strain>
    </source>
</reference>
<organism evidence="1 2">
    <name type="scientific">Amaricoccus solimangrovi</name>
    <dbReference type="NCBI Taxonomy" id="2589815"/>
    <lineage>
        <taxon>Bacteria</taxon>
        <taxon>Pseudomonadati</taxon>
        <taxon>Pseudomonadota</taxon>
        <taxon>Alphaproteobacteria</taxon>
        <taxon>Rhodobacterales</taxon>
        <taxon>Paracoccaceae</taxon>
        <taxon>Amaricoccus</taxon>
    </lineage>
</organism>
<name>A0A501WR55_9RHOB</name>
<protein>
    <submittedName>
        <fullName evidence="1">Uncharacterized protein</fullName>
    </submittedName>
</protein>
<dbReference type="AlphaFoldDB" id="A0A501WR55"/>
<evidence type="ECO:0000313" key="1">
    <source>
        <dbReference type="EMBL" id="TPE50825.1"/>
    </source>
</evidence>